<keyword evidence="2" id="KW-1185">Reference proteome</keyword>
<reference evidence="1 2" key="1">
    <citation type="submission" date="2016-05" db="EMBL/GenBank/DDBJ databases">
        <title>A degradative enzymes factory behind the ericoid mycorrhizal symbiosis.</title>
        <authorList>
            <consortium name="DOE Joint Genome Institute"/>
            <person name="Martino E."/>
            <person name="Morin E."/>
            <person name="Grelet G."/>
            <person name="Kuo A."/>
            <person name="Kohler A."/>
            <person name="Daghino S."/>
            <person name="Barry K."/>
            <person name="Choi C."/>
            <person name="Cichocki N."/>
            <person name="Clum A."/>
            <person name="Copeland A."/>
            <person name="Hainaut M."/>
            <person name="Haridas S."/>
            <person name="Labutti K."/>
            <person name="Lindquist E."/>
            <person name="Lipzen A."/>
            <person name="Khouja H.-R."/>
            <person name="Murat C."/>
            <person name="Ohm R."/>
            <person name="Olson A."/>
            <person name="Spatafora J."/>
            <person name="Veneault-Fourrey C."/>
            <person name="Henrissat B."/>
            <person name="Grigoriev I."/>
            <person name="Martin F."/>
            <person name="Perotto S."/>
        </authorList>
    </citation>
    <scope>NUCLEOTIDE SEQUENCE [LARGE SCALE GENOMIC DNA]</scope>
    <source>
        <strain evidence="1 2">UAMH 7357</strain>
    </source>
</reference>
<organism evidence="1 2">
    <name type="scientific">Hyaloscypha hepaticicola</name>
    <dbReference type="NCBI Taxonomy" id="2082293"/>
    <lineage>
        <taxon>Eukaryota</taxon>
        <taxon>Fungi</taxon>
        <taxon>Dikarya</taxon>
        <taxon>Ascomycota</taxon>
        <taxon>Pezizomycotina</taxon>
        <taxon>Leotiomycetes</taxon>
        <taxon>Helotiales</taxon>
        <taxon>Hyaloscyphaceae</taxon>
        <taxon>Hyaloscypha</taxon>
    </lineage>
</organism>
<proteinExistence type="predicted"/>
<dbReference type="AlphaFoldDB" id="A0A2J6QPT3"/>
<dbReference type="InterPro" id="IPR018247">
    <property type="entry name" value="EF_Hand_1_Ca_BS"/>
</dbReference>
<name>A0A2J6QPT3_9HELO</name>
<evidence type="ECO:0000313" key="2">
    <source>
        <dbReference type="Proteomes" id="UP000235672"/>
    </source>
</evidence>
<dbReference type="EMBL" id="KZ613464">
    <property type="protein sequence ID" value="PMD28268.1"/>
    <property type="molecule type" value="Genomic_DNA"/>
</dbReference>
<sequence>MTYRDEQYRACESFSEGRFDPRSDLFYGDDDKTGRVDGVEWVGVVKINCFLVWISLKEKMRCLIELKGVCAAIAETVLAGIKFESIEVQARSFFYKIEDVAGG</sequence>
<accession>A0A2J6QPT3</accession>
<dbReference type="PROSITE" id="PS00018">
    <property type="entry name" value="EF_HAND_1"/>
    <property type="match status" value="1"/>
</dbReference>
<protein>
    <submittedName>
        <fullName evidence="1">Uncharacterized protein</fullName>
    </submittedName>
</protein>
<gene>
    <name evidence="1" type="ORF">NA56DRAFT_696031</name>
</gene>
<evidence type="ECO:0000313" key="1">
    <source>
        <dbReference type="EMBL" id="PMD28268.1"/>
    </source>
</evidence>
<dbReference type="Proteomes" id="UP000235672">
    <property type="component" value="Unassembled WGS sequence"/>
</dbReference>